<name>A0A1R1XC32_9FUNG</name>
<dbReference type="Proteomes" id="UP000187283">
    <property type="component" value="Unassembled WGS sequence"/>
</dbReference>
<dbReference type="EMBL" id="LSSN01004106">
    <property type="protein sequence ID" value="OMJ12177.1"/>
    <property type="molecule type" value="Genomic_DNA"/>
</dbReference>
<organism evidence="1 2">
    <name type="scientific">Smittium culicis</name>
    <dbReference type="NCBI Taxonomy" id="133412"/>
    <lineage>
        <taxon>Eukaryota</taxon>
        <taxon>Fungi</taxon>
        <taxon>Fungi incertae sedis</taxon>
        <taxon>Zoopagomycota</taxon>
        <taxon>Kickxellomycotina</taxon>
        <taxon>Harpellomycetes</taxon>
        <taxon>Harpellales</taxon>
        <taxon>Legeriomycetaceae</taxon>
        <taxon>Smittium</taxon>
    </lineage>
</organism>
<proteinExistence type="predicted"/>
<dbReference type="AlphaFoldDB" id="A0A1R1XC32"/>
<comment type="caution">
    <text evidence="1">The sequence shown here is derived from an EMBL/GenBank/DDBJ whole genome shotgun (WGS) entry which is preliminary data.</text>
</comment>
<reference evidence="1 2" key="1">
    <citation type="submission" date="2017-01" db="EMBL/GenBank/DDBJ databases">
        <authorList>
            <person name="Mah S.A."/>
            <person name="Swanson W.J."/>
            <person name="Moy G.W."/>
            <person name="Vacquier V.D."/>
        </authorList>
    </citation>
    <scope>NUCLEOTIDE SEQUENCE [LARGE SCALE GENOMIC DNA]</scope>
    <source>
        <strain evidence="1 2">GSMNP</strain>
    </source>
</reference>
<keyword evidence="2" id="KW-1185">Reference proteome</keyword>
<gene>
    <name evidence="1" type="ORF">AYI70_g9274</name>
</gene>
<evidence type="ECO:0000313" key="1">
    <source>
        <dbReference type="EMBL" id="OMJ12177.1"/>
    </source>
</evidence>
<sequence>MIPYGYESNVSSGSKKTEKQAGVGCGVWASEDVADADVHVIHERDERADIQSADNGDGFDDACAGAYGSERAVYAAGVERERGETGPDAAEACVRSGEFSGRDVWAVPDVDYGFIANSDFGLGCFCSSQHFQRIFAYVI</sequence>
<protein>
    <submittedName>
        <fullName evidence="1">Uncharacterized protein</fullName>
    </submittedName>
</protein>
<accession>A0A1R1XC32</accession>
<evidence type="ECO:0000313" key="2">
    <source>
        <dbReference type="Proteomes" id="UP000187283"/>
    </source>
</evidence>